<dbReference type="PROSITE" id="PS51123">
    <property type="entry name" value="OMPA_2"/>
    <property type="match status" value="1"/>
</dbReference>
<protein>
    <submittedName>
        <fullName evidence="6">OmpA family protein</fullName>
    </submittedName>
</protein>
<dbReference type="PANTHER" id="PTHR30329:SF21">
    <property type="entry name" value="LIPOPROTEIN YIAD-RELATED"/>
    <property type="match status" value="1"/>
</dbReference>
<dbReference type="Gene3D" id="3.30.1330.60">
    <property type="entry name" value="OmpA-like domain"/>
    <property type="match status" value="1"/>
</dbReference>
<comment type="subcellular location">
    <subcellularLocation>
        <location evidence="1">Cell outer membrane</location>
    </subcellularLocation>
</comment>
<dbReference type="InterPro" id="IPR036737">
    <property type="entry name" value="OmpA-like_sf"/>
</dbReference>
<dbReference type="PRINTS" id="PR01021">
    <property type="entry name" value="OMPADOMAIN"/>
</dbReference>
<dbReference type="InterPro" id="IPR050330">
    <property type="entry name" value="Bact_OuterMem_StrucFunc"/>
</dbReference>
<dbReference type="CDD" id="cd07185">
    <property type="entry name" value="OmpA_C-like"/>
    <property type="match status" value="1"/>
</dbReference>
<sequence>MGTLKSIQMVILSVLFMTCYGVQGQKLLRKVKKQVEDKAAEVMDEGLTGNKQKSEKEDGRTDEYITASGKSKINPHFIDRSNLLFFDNFDNEKPGEFPSKWTQVDGTVENGHFISGNRKDGVVQMVSTRSEIKPTFDKDDYLGESFKIELEHHFWQQGNEAYVIQLFGSRSSRPAYTIYLRGTNVAPGSESLAYMAGKQSPGWFTSQISFNRGNLKVFVNGQQLVNNPDINIREFTHLSLYTLSPGSTRGDGHTKARINYFMIAKEGLPLYDRIVTNGRIVVRDIYFDVDRYDIKPESYPSLDKIVKMMKEHPNMEVTIEGHTDSNGSNESNLTLSENRAGAVKNYMVSKGIKRYRLASKGFGEEKPVSLGNDESAWAMNRRVEFVLHN</sequence>
<evidence type="ECO:0000313" key="6">
    <source>
        <dbReference type="EMBL" id="TMU57526.1"/>
    </source>
</evidence>
<dbReference type="PANTHER" id="PTHR30329">
    <property type="entry name" value="STATOR ELEMENT OF FLAGELLAR MOTOR COMPLEX"/>
    <property type="match status" value="1"/>
</dbReference>
<evidence type="ECO:0000256" key="1">
    <source>
        <dbReference type="ARBA" id="ARBA00004442"/>
    </source>
</evidence>
<dbReference type="SUPFAM" id="SSF103088">
    <property type="entry name" value="OmpA-like"/>
    <property type="match status" value="1"/>
</dbReference>
<reference evidence="6 7" key="1">
    <citation type="submission" date="2019-05" db="EMBL/GenBank/DDBJ databases">
        <title>Flagellimonas sp. AsT0115, sp. nov., isolated from a marine red algae, Asparagopsis taxiformis.</title>
        <authorList>
            <person name="Kim J."/>
            <person name="Jeong S.E."/>
            <person name="Jeon C.O."/>
        </authorList>
    </citation>
    <scope>NUCLEOTIDE SEQUENCE [LARGE SCALE GENOMIC DNA]</scope>
    <source>
        <strain evidence="6 7">AsT0115</strain>
    </source>
</reference>
<comment type="caution">
    <text evidence="6">The sequence shown here is derived from an EMBL/GenBank/DDBJ whole genome shotgun (WGS) entry which is preliminary data.</text>
</comment>
<proteinExistence type="predicted"/>
<dbReference type="RefSeq" id="WP_138835108.1">
    <property type="nucleotide sequence ID" value="NZ_VCNI01000001.1"/>
</dbReference>
<dbReference type="InterPro" id="IPR006664">
    <property type="entry name" value="OMP_bac"/>
</dbReference>
<dbReference type="InterPro" id="IPR006665">
    <property type="entry name" value="OmpA-like"/>
</dbReference>
<feature type="domain" description="OmpA-like" evidence="5">
    <location>
        <begin position="274"/>
        <end position="389"/>
    </location>
</feature>
<gene>
    <name evidence="6" type="ORF">FGG15_08280</name>
</gene>
<organism evidence="6 7">
    <name type="scientific">Flagellimonas algicola</name>
    <dbReference type="NCBI Taxonomy" id="2583815"/>
    <lineage>
        <taxon>Bacteria</taxon>
        <taxon>Pseudomonadati</taxon>
        <taxon>Bacteroidota</taxon>
        <taxon>Flavobacteriia</taxon>
        <taxon>Flavobacteriales</taxon>
        <taxon>Flavobacteriaceae</taxon>
        <taxon>Flagellimonas</taxon>
    </lineage>
</organism>
<dbReference type="EMBL" id="VCNI01000001">
    <property type="protein sequence ID" value="TMU57526.1"/>
    <property type="molecule type" value="Genomic_DNA"/>
</dbReference>
<evidence type="ECO:0000256" key="3">
    <source>
        <dbReference type="ARBA" id="ARBA00023237"/>
    </source>
</evidence>
<evidence type="ECO:0000256" key="4">
    <source>
        <dbReference type="PROSITE-ProRule" id="PRU00473"/>
    </source>
</evidence>
<keyword evidence="7" id="KW-1185">Reference proteome</keyword>
<dbReference type="Proteomes" id="UP000751614">
    <property type="component" value="Unassembled WGS sequence"/>
</dbReference>
<keyword evidence="3" id="KW-0998">Cell outer membrane</keyword>
<dbReference type="Pfam" id="PF00691">
    <property type="entry name" value="OmpA"/>
    <property type="match status" value="1"/>
</dbReference>
<accession>A0ABY2WR97</accession>
<evidence type="ECO:0000256" key="2">
    <source>
        <dbReference type="ARBA" id="ARBA00023136"/>
    </source>
</evidence>
<name>A0ABY2WR97_9FLAO</name>
<evidence type="ECO:0000313" key="7">
    <source>
        <dbReference type="Proteomes" id="UP000751614"/>
    </source>
</evidence>
<evidence type="ECO:0000259" key="5">
    <source>
        <dbReference type="PROSITE" id="PS51123"/>
    </source>
</evidence>
<keyword evidence="2 4" id="KW-0472">Membrane</keyword>